<dbReference type="OrthoDB" id="5831756at2759"/>
<dbReference type="PANTHER" id="PTHR10480">
    <property type="entry name" value="PROTEIN UNC-13 HOMOLOG"/>
    <property type="match status" value="1"/>
</dbReference>
<comment type="caution">
    <text evidence="4">The sequence shown here is derived from an EMBL/GenBank/DDBJ whole genome shotgun (WGS) entry which is preliminary data.</text>
</comment>
<feature type="non-terminal residue" evidence="4">
    <location>
        <position position="1"/>
    </location>
</feature>
<dbReference type="CDD" id="cd08395">
    <property type="entry name" value="C2C_Munc13"/>
    <property type="match status" value="1"/>
</dbReference>
<dbReference type="InterPro" id="IPR014772">
    <property type="entry name" value="Munc13_dom-2"/>
</dbReference>
<protein>
    <submittedName>
        <fullName evidence="4">UN13A protein</fullName>
    </submittedName>
</protein>
<dbReference type="FunFam" id="2.60.40.150:FF:000014">
    <property type="entry name" value="protein unc-13 homolog B"/>
    <property type="match status" value="1"/>
</dbReference>
<proteinExistence type="predicted"/>
<dbReference type="Proteomes" id="UP000528690">
    <property type="component" value="Unassembled WGS sequence"/>
</dbReference>
<feature type="domain" description="MHD2" evidence="3">
    <location>
        <begin position="94"/>
        <end position="260"/>
    </location>
</feature>
<organism evidence="4 5">
    <name type="scientific">Anhinga rufa</name>
    <name type="common">African darter</name>
    <dbReference type="NCBI Taxonomy" id="317792"/>
    <lineage>
        <taxon>Eukaryota</taxon>
        <taxon>Metazoa</taxon>
        <taxon>Chordata</taxon>
        <taxon>Craniata</taxon>
        <taxon>Vertebrata</taxon>
        <taxon>Euteleostomi</taxon>
        <taxon>Archelosauria</taxon>
        <taxon>Archosauria</taxon>
        <taxon>Dinosauria</taxon>
        <taxon>Saurischia</taxon>
        <taxon>Theropoda</taxon>
        <taxon>Coelurosauria</taxon>
        <taxon>Aves</taxon>
        <taxon>Neognathae</taxon>
        <taxon>Neoaves</taxon>
        <taxon>Aequornithes</taxon>
        <taxon>Suliformes</taxon>
        <taxon>Anhingidae</taxon>
        <taxon>Anhinga</taxon>
    </lineage>
</organism>
<keyword evidence="1" id="KW-0268">Exocytosis</keyword>
<keyword evidence="5" id="KW-1185">Reference proteome</keyword>
<dbReference type="Gene3D" id="1.20.58.1100">
    <property type="match status" value="1"/>
</dbReference>
<evidence type="ECO:0000313" key="5">
    <source>
        <dbReference type="Proteomes" id="UP000528690"/>
    </source>
</evidence>
<dbReference type="FunFam" id="1.20.58.1100:FF:000001">
    <property type="entry name" value="Protein unc-13 homolog B"/>
    <property type="match status" value="1"/>
</dbReference>
<dbReference type="InterPro" id="IPR010439">
    <property type="entry name" value="MUN_dom"/>
</dbReference>
<accession>A0A7L3GTE6</accession>
<dbReference type="GO" id="GO:0035249">
    <property type="term" value="P:synaptic transmission, glutamatergic"/>
    <property type="evidence" value="ECO:0007669"/>
    <property type="project" value="TreeGrafter"/>
</dbReference>
<dbReference type="GO" id="GO:0061789">
    <property type="term" value="P:dense core granule priming"/>
    <property type="evidence" value="ECO:0007669"/>
    <property type="project" value="TreeGrafter"/>
</dbReference>
<dbReference type="GO" id="GO:0098831">
    <property type="term" value="C:presynaptic active zone cytoplasmic component"/>
    <property type="evidence" value="ECO:0007669"/>
    <property type="project" value="TreeGrafter"/>
</dbReference>
<dbReference type="GO" id="GO:0031594">
    <property type="term" value="C:neuromuscular junction"/>
    <property type="evidence" value="ECO:0007669"/>
    <property type="project" value="TreeGrafter"/>
</dbReference>
<dbReference type="InterPro" id="IPR000008">
    <property type="entry name" value="C2_dom"/>
</dbReference>
<dbReference type="Gene3D" id="2.60.40.150">
    <property type="entry name" value="C2 domain"/>
    <property type="match status" value="1"/>
</dbReference>
<dbReference type="SUPFAM" id="SSF49562">
    <property type="entry name" value="C2 domain (Calcium/lipid-binding domain, CaLB)"/>
    <property type="match status" value="1"/>
</dbReference>
<evidence type="ECO:0000259" key="2">
    <source>
        <dbReference type="PROSITE" id="PS50004"/>
    </source>
</evidence>
<dbReference type="GO" id="GO:0019992">
    <property type="term" value="F:diacylglycerol binding"/>
    <property type="evidence" value="ECO:0007669"/>
    <property type="project" value="InterPro"/>
</dbReference>
<dbReference type="Gene3D" id="1.10.357.50">
    <property type="match status" value="1"/>
</dbReference>
<reference evidence="4 5" key="1">
    <citation type="submission" date="2019-09" db="EMBL/GenBank/DDBJ databases">
        <title>Bird 10,000 Genomes (B10K) Project - Family phase.</title>
        <authorList>
            <person name="Zhang G."/>
        </authorList>
    </citation>
    <scope>NUCLEOTIDE SEQUENCE [LARGE SCALE GENOMIC DNA]</scope>
    <source>
        <strain evidence="4">B10K-DU-029-28</strain>
    </source>
</reference>
<dbReference type="PROSITE" id="PS51259">
    <property type="entry name" value="MHD2"/>
    <property type="match status" value="1"/>
</dbReference>
<evidence type="ECO:0000256" key="1">
    <source>
        <dbReference type="ARBA" id="ARBA00022483"/>
    </source>
</evidence>
<dbReference type="GO" id="GO:0099525">
    <property type="term" value="P:presynaptic dense core vesicle exocytosis"/>
    <property type="evidence" value="ECO:0007669"/>
    <property type="project" value="TreeGrafter"/>
</dbReference>
<dbReference type="GO" id="GO:0016082">
    <property type="term" value="P:synaptic vesicle priming"/>
    <property type="evidence" value="ECO:0007669"/>
    <property type="project" value="TreeGrafter"/>
</dbReference>
<dbReference type="GO" id="GO:0043195">
    <property type="term" value="C:terminal bouton"/>
    <property type="evidence" value="ECO:0007669"/>
    <property type="project" value="TreeGrafter"/>
</dbReference>
<evidence type="ECO:0000259" key="3">
    <source>
        <dbReference type="PROSITE" id="PS51259"/>
    </source>
</evidence>
<dbReference type="SMART" id="SM00239">
    <property type="entry name" value="C2"/>
    <property type="match status" value="1"/>
</dbReference>
<dbReference type="GO" id="GO:0042734">
    <property type="term" value="C:presynaptic membrane"/>
    <property type="evidence" value="ECO:0007669"/>
    <property type="project" value="TreeGrafter"/>
</dbReference>
<dbReference type="EMBL" id="VZTV01129365">
    <property type="protein sequence ID" value="NXT96394.1"/>
    <property type="molecule type" value="Genomic_DNA"/>
</dbReference>
<sequence>PCILMNNIQQLRVQLEKMFEAMGGKELDTEASDILKELQVKLNNVLDELSRVFATSFQPHIEECVKQMGDILGQVKGTGNVPASTCSSVAQDADNVLQPIMDLLDSNLTLFAKICEKTVLKRVLKELWKLVMNTMEKTIVLPPLTDQTVSDGEGDQGQGTLELRHRWLIGASGTQMIFNAAKELGQLSKLKDHMVREEAKSLTPKQCAVVELALDTIKQYFHAGGVGLKKTFLEKSPDLQSLRYALSLYTQATDLLIKTFVQTQASQGDVKDTGGAGTHVSTLCHAGSGVDDPVGEVSIHVELFTHPGTGEHKVTVKVVAANDLKWQTSGIFRPFIEVNIIGPHLSDKKRKFATKSKNNSWAPKYNESFQFTLGTETGPECYELQVCVKDYCFAREDRTVGIAVLQLRDILQRPGCACWLPLGRRIHMDDTGLTVLRILSQRNNDEVAKEFVKLKSDTRSAEEG</sequence>
<dbReference type="Pfam" id="PF00168">
    <property type="entry name" value="C2"/>
    <property type="match status" value="1"/>
</dbReference>
<dbReference type="AlphaFoldDB" id="A0A7L3GTE6"/>
<evidence type="ECO:0000313" key="4">
    <source>
        <dbReference type="EMBL" id="NXT96394.1"/>
    </source>
</evidence>
<dbReference type="Pfam" id="PF06292">
    <property type="entry name" value="MUN"/>
    <property type="match status" value="1"/>
</dbReference>
<feature type="domain" description="C2" evidence="2">
    <location>
        <begin position="293"/>
        <end position="420"/>
    </location>
</feature>
<name>A0A7L3GTE6_9AVES</name>
<dbReference type="GO" id="GO:0016081">
    <property type="term" value="P:synaptic vesicle docking"/>
    <property type="evidence" value="ECO:0007669"/>
    <property type="project" value="TreeGrafter"/>
</dbReference>
<dbReference type="InterPro" id="IPR035892">
    <property type="entry name" value="C2_domain_sf"/>
</dbReference>
<dbReference type="GO" id="GO:0017075">
    <property type="term" value="F:syntaxin-1 binding"/>
    <property type="evidence" value="ECO:0007669"/>
    <property type="project" value="TreeGrafter"/>
</dbReference>
<feature type="non-terminal residue" evidence="4">
    <location>
        <position position="464"/>
    </location>
</feature>
<dbReference type="GO" id="GO:0030672">
    <property type="term" value="C:synaptic vesicle membrane"/>
    <property type="evidence" value="ECO:0007669"/>
    <property type="project" value="TreeGrafter"/>
</dbReference>
<dbReference type="InterPro" id="IPR027080">
    <property type="entry name" value="Unc-13"/>
</dbReference>
<dbReference type="PANTHER" id="PTHR10480:SF1">
    <property type="entry name" value="PROTEIN UNC-13 HOMOLOG A"/>
    <property type="match status" value="1"/>
</dbReference>
<gene>
    <name evidence="4" type="primary">Unc13a_1</name>
    <name evidence="4" type="ORF">ANHRUF_R07594</name>
</gene>
<dbReference type="GO" id="GO:0005516">
    <property type="term" value="F:calmodulin binding"/>
    <property type="evidence" value="ECO:0007669"/>
    <property type="project" value="TreeGrafter"/>
</dbReference>
<dbReference type="PROSITE" id="PS50004">
    <property type="entry name" value="C2"/>
    <property type="match status" value="1"/>
</dbReference>